<dbReference type="AlphaFoldDB" id="A0A2P2N4S3"/>
<accession>A0A2P2N4S3</accession>
<feature type="signal peptide" evidence="1">
    <location>
        <begin position="1"/>
        <end position="19"/>
    </location>
</feature>
<protein>
    <submittedName>
        <fullName evidence="2">Uncharacterized protein</fullName>
    </submittedName>
</protein>
<evidence type="ECO:0000313" key="2">
    <source>
        <dbReference type="EMBL" id="MBX37477.1"/>
    </source>
</evidence>
<proteinExistence type="predicted"/>
<reference evidence="2" key="1">
    <citation type="submission" date="2018-02" db="EMBL/GenBank/DDBJ databases">
        <title>Rhizophora mucronata_Transcriptome.</title>
        <authorList>
            <person name="Meera S.P."/>
            <person name="Sreeshan A."/>
            <person name="Augustine A."/>
        </authorList>
    </citation>
    <scope>NUCLEOTIDE SEQUENCE</scope>
    <source>
        <tissue evidence="2">Leaf</tissue>
    </source>
</reference>
<feature type="chain" id="PRO_5015177644" evidence="1">
    <location>
        <begin position="20"/>
        <end position="46"/>
    </location>
</feature>
<evidence type="ECO:0000256" key="1">
    <source>
        <dbReference type="SAM" id="SignalP"/>
    </source>
</evidence>
<name>A0A2P2N4S3_RHIMU</name>
<keyword evidence="1" id="KW-0732">Signal</keyword>
<organism evidence="2">
    <name type="scientific">Rhizophora mucronata</name>
    <name type="common">Asiatic mangrove</name>
    <dbReference type="NCBI Taxonomy" id="61149"/>
    <lineage>
        <taxon>Eukaryota</taxon>
        <taxon>Viridiplantae</taxon>
        <taxon>Streptophyta</taxon>
        <taxon>Embryophyta</taxon>
        <taxon>Tracheophyta</taxon>
        <taxon>Spermatophyta</taxon>
        <taxon>Magnoliopsida</taxon>
        <taxon>eudicotyledons</taxon>
        <taxon>Gunneridae</taxon>
        <taxon>Pentapetalae</taxon>
        <taxon>rosids</taxon>
        <taxon>fabids</taxon>
        <taxon>Malpighiales</taxon>
        <taxon>Rhizophoraceae</taxon>
        <taxon>Rhizophora</taxon>
    </lineage>
</organism>
<sequence length="46" mass="5394">MFCLSTVCLSLFILQFKVDEFCSVPKHSPSTSPRCTKMHQRHCSFW</sequence>
<dbReference type="EMBL" id="GGEC01056993">
    <property type="protein sequence ID" value="MBX37477.1"/>
    <property type="molecule type" value="Transcribed_RNA"/>
</dbReference>